<reference evidence="2" key="1">
    <citation type="journal article" date="2019" name="Philos. Trans. R. Soc. Lond., B, Biol. Sci.">
        <title>Targeted metagenomic recovery of four divergent viruses reveals shared and distinctive characteristics of giant viruses of marine eukaryotes.</title>
        <authorList>
            <person name="Needham D.M."/>
            <person name="Poirier C."/>
            <person name="Hehenberger E."/>
            <person name="Jimenez V."/>
            <person name="Swalwell J.E."/>
            <person name="Santoro A.E."/>
            <person name="Worden A.Z."/>
        </authorList>
    </citation>
    <scope>NUCLEOTIDE SEQUENCE</scope>
    <source>
        <strain evidence="2">OPacV-421</strain>
    </source>
</reference>
<organism evidence="2">
    <name type="scientific">Megaviridae environmental sample</name>
    <dbReference type="NCBI Taxonomy" id="1737588"/>
    <lineage>
        <taxon>Viruses</taxon>
        <taxon>Varidnaviria</taxon>
        <taxon>Bamfordvirae</taxon>
        <taxon>Nucleocytoviricota</taxon>
        <taxon>Megaviricetes</taxon>
        <taxon>Imitervirales</taxon>
        <taxon>Mimiviridae</taxon>
        <taxon>environmental samples</taxon>
    </lineage>
</organism>
<accession>A0A5J6VNW4</accession>
<dbReference type="EMBL" id="MN448297">
    <property type="protein sequence ID" value="QFG75034.1"/>
    <property type="molecule type" value="Genomic_DNA"/>
</dbReference>
<evidence type="ECO:0000256" key="1">
    <source>
        <dbReference type="SAM" id="Phobius"/>
    </source>
</evidence>
<feature type="transmembrane region" description="Helical" evidence="1">
    <location>
        <begin position="88"/>
        <end position="108"/>
    </location>
</feature>
<proteinExistence type="predicted"/>
<keyword evidence="1" id="KW-0472">Membrane</keyword>
<name>A0A5J6VNW4_9VIRU</name>
<keyword evidence="1" id="KW-0812">Transmembrane</keyword>
<feature type="transmembrane region" description="Helical" evidence="1">
    <location>
        <begin position="48"/>
        <end position="67"/>
    </location>
</feature>
<keyword evidence="1" id="KW-1133">Transmembrane helix</keyword>
<feature type="transmembrane region" description="Helical" evidence="1">
    <location>
        <begin position="120"/>
        <end position="144"/>
    </location>
</feature>
<sequence>MIKQLVNTPIVWPNVAAIVKWSGVGLLIGVLSLYYIRIFSGPAQVAFANAPYTVIPVLLLTYTVTHLTNRKQKTSKYHELIDTIHMNLYVSFAYFIFQLIVFISTKSLDYNKENDHQLKYYVYLGCLIGIVVFIAIIFFIQLYLH</sequence>
<protein>
    <submittedName>
        <fullName evidence="2">Uncharacterized protein</fullName>
    </submittedName>
</protein>
<evidence type="ECO:0000313" key="2">
    <source>
        <dbReference type="EMBL" id="QFG75034.1"/>
    </source>
</evidence>
<feature type="transmembrane region" description="Helical" evidence="1">
    <location>
        <begin position="12"/>
        <end position="36"/>
    </location>
</feature>